<feature type="domain" description="Fibronectin type-III" evidence="3">
    <location>
        <begin position="165"/>
        <end position="254"/>
    </location>
</feature>
<dbReference type="PROSITE" id="PS50853">
    <property type="entry name" value="FN3"/>
    <property type="match status" value="1"/>
</dbReference>
<dbReference type="InterPro" id="IPR003961">
    <property type="entry name" value="FN3_dom"/>
</dbReference>
<feature type="domain" description="Ig-like" evidence="2">
    <location>
        <begin position="12"/>
        <end position="158"/>
    </location>
</feature>
<keyword evidence="1" id="KW-0677">Repeat</keyword>
<sequence>MTSCGRPYVVFPAAVRSATLALFLGIVLSLTVLDTAHGYRDLEDVTVKEGGKARFLCQTSIHPRHVSGKNFRDRVTVHWTFNGRRLDLDPEEDSGSEEDEEEEEVAEYSSMEKKHYIFKSYQNRHVLLINKARKEDEGEYSCVTTLGDKVDMASGILTVQSPPDPPRNARVINCHGNTAKVSWEPGNENGAKITSYTVQFNLLDKPDDWYDFYESAAGDEREQNVELSPYGTYSFRVVAKNSVGYGRPSVVTRE</sequence>
<dbReference type="Pfam" id="PF00041">
    <property type="entry name" value="fn3"/>
    <property type="match status" value="1"/>
</dbReference>
<keyword evidence="4" id="KW-1185">Reference proteome</keyword>
<dbReference type="InterPro" id="IPR007110">
    <property type="entry name" value="Ig-like_dom"/>
</dbReference>
<gene>
    <name evidence="5" type="primary">LOC106013250</name>
</gene>
<reference evidence="5" key="1">
    <citation type="submission" date="2025-08" db="UniProtKB">
        <authorList>
            <consortium name="RefSeq"/>
        </authorList>
    </citation>
    <scope>IDENTIFICATION</scope>
</reference>
<dbReference type="RefSeq" id="XP_035828477.1">
    <property type="nucleotide sequence ID" value="XM_035972584.1"/>
</dbReference>
<evidence type="ECO:0000259" key="3">
    <source>
        <dbReference type="PROSITE" id="PS50853"/>
    </source>
</evidence>
<dbReference type="InterPro" id="IPR036116">
    <property type="entry name" value="FN3_sf"/>
</dbReference>
<dbReference type="InterPro" id="IPR013151">
    <property type="entry name" value="Immunoglobulin_dom"/>
</dbReference>
<dbReference type="InterPro" id="IPR050964">
    <property type="entry name" value="Striated_Muscle_Regulatory"/>
</dbReference>
<dbReference type="CDD" id="cd00063">
    <property type="entry name" value="FN3"/>
    <property type="match status" value="1"/>
</dbReference>
<dbReference type="PANTHER" id="PTHR13817:SF166">
    <property type="entry name" value="NEURONAL IGCAM-RELATED"/>
    <property type="match status" value="1"/>
</dbReference>
<dbReference type="InterPro" id="IPR003599">
    <property type="entry name" value="Ig_sub"/>
</dbReference>
<accession>A0ABM1W1D4</accession>
<dbReference type="InterPro" id="IPR036179">
    <property type="entry name" value="Ig-like_dom_sf"/>
</dbReference>
<evidence type="ECO:0000313" key="4">
    <source>
        <dbReference type="Proteomes" id="UP000694888"/>
    </source>
</evidence>
<name>A0ABM1W1D4_APLCA</name>
<dbReference type="SMART" id="SM00409">
    <property type="entry name" value="IG"/>
    <property type="match status" value="1"/>
</dbReference>
<evidence type="ECO:0000256" key="1">
    <source>
        <dbReference type="ARBA" id="ARBA00022737"/>
    </source>
</evidence>
<dbReference type="InterPro" id="IPR013783">
    <property type="entry name" value="Ig-like_fold"/>
</dbReference>
<dbReference type="GeneID" id="106013250"/>
<dbReference type="Gene3D" id="2.60.40.10">
    <property type="entry name" value="Immunoglobulins"/>
    <property type="match status" value="2"/>
</dbReference>
<evidence type="ECO:0000259" key="2">
    <source>
        <dbReference type="PROSITE" id="PS50835"/>
    </source>
</evidence>
<dbReference type="SMART" id="SM00060">
    <property type="entry name" value="FN3"/>
    <property type="match status" value="1"/>
</dbReference>
<dbReference type="PANTHER" id="PTHR13817">
    <property type="entry name" value="TITIN"/>
    <property type="match status" value="1"/>
</dbReference>
<evidence type="ECO:0000313" key="5">
    <source>
        <dbReference type="RefSeq" id="XP_035828477.1"/>
    </source>
</evidence>
<feature type="non-terminal residue" evidence="5">
    <location>
        <position position="254"/>
    </location>
</feature>
<proteinExistence type="predicted"/>
<protein>
    <submittedName>
        <fullName evidence="5">Neural cell adhesion molecule L1</fullName>
    </submittedName>
</protein>
<dbReference type="Proteomes" id="UP000694888">
    <property type="component" value="Unplaced"/>
</dbReference>
<dbReference type="Pfam" id="PF00047">
    <property type="entry name" value="ig"/>
    <property type="match status" value="1"/>
</dbReference>
<dbReference type="SUPFAM" id="SSF48726">
    <property type="entry name" value="Immunoglobulin"/>
    <property type="match status" value="1"/>
</dbReference>
<organism evidence="4 5">
    <name type="scientific">Aplysia californica</name>
    <name type="common">California sea hare</name>
    <dbReference type="NCBI Taxonomy" id="6500"/>
    <lineage>
        <taxon>Eukaryota</taxon>
        <taxon>Metazoa</taxon>
        <taxon>Spiralia</taxon>
        <taxon>Lophotrochozoa</taxon>
        <taxon>Mollusca</taxon>
        <taxon>Gastropoda</taxon>
        <taxon>Heterobranchia</taxon>
        <taxon>Euthyneura</taxon>
        <taxon>Tectipleura</taxon>
        <taxon>Aplysiida</taxon>
        <taxon>Aplysioidea</taxon>
        <taxon>Aplysiidae</taxon>
        <taxon>Aplysia</taxon>
    </lineage>
</organism>
<dbReference type="SUPFAM" id="SSF49265">
    <property type="entry name" value="Fibronectin type III"/>
    <property type="match status" value="1"/>
</dbReference>
<dbReference type="PROSITE" id="PS50835">
    <property type="entry name" value="IG_LIKE"/>
    <property type="match status" value="1"/>
</dbReference>